<gene>
    <name evidence="1" type="ORF">Aam_012_010</name>
</gene>
<reference evidence="1 2" key="1">
    <citation type="submission" date="2012-11" db="EMBL/GenBank/DDBJ databases">
        <title>Whole genome sequence of Acidocella aminolytica 101 = DSM 11237.</title>
        <authorList>
            <person name="Azuma Y."/>
            <person name="Higashiura N."/>
            <person name="Hirakawa H."/>
            <person name="Matsushita K."/>
        </authorList>
    </citation>
    <scope>NUCLEOTIDE SEQUENCE [LARGE SCALE GENOMIC DNA]</scope>
    <source>
        <strain evidence="2">101 / DSM 11237</strain>
    </source>
</reference>
<comment type="caution">
    <text evidence="1">The sequence shown here is derived from an EMBL/GenBank/DDBJ whole genome shotgun (WGS) entry which is preliminary data.</text>
</comment>
<evidence type="ECO:0000313" key="1">
    <source>
        <dbReference type="EMBL" id="GAN78966.1"/>
    </source>
</evidence>
<protein>
    <submittedName>
        <fullName evidence="1">Transposase IS3</fullName>
    </submittedName>
</protein>
<sequence>MSDALNNGRSFRGLTVVDDSMREYLALVADTSLSGERLGRELNQIGERPAIS</sequence>
<accession>A0A0D6PC81</accession>
<dbReference type="AlphaFoldDB" id="A0A0D6PC81"/>
<evidence type="ECO:0000313" key="2">
    <source>
        <dbReference type="Proteomes" id="UP000032668"/>
    </source>
</evidence>
<proteinExistence type="predicted"/>
<keyword evidence="2" id="KW-1185">Reference proteome</keyword>
<dbReference type="Proteomes" id="UP000032668">
    <property type="component" value="Unassembled WGS sequence"/>
</dbReference>
<dbReference type="EMBL" id="BANC01000012">
    <property type="protein sequence ID" value="GAN78966.1"/>
    <property type="molecule type" value="Genomic_DNA"/>
</dbReference>
<dbReference type="OrthoDB" id="9813285at2"/>
<name>A0A0D6PC81_9PROT</name>
<organism evidence="1 2">
    <name type="scientific">Acidocella aminolytica 101 = DSM 11237</name>
    <dbReference type="NCBI Taxonomy" id="1120923"/>
    <lineage>
        <taxon>Bacteria</taxon>
        <taxon>Pseudomonadati</taxon>
        <taxon>Pseudomonadota</taxon>
        <taxon>Alphaproteobacteria</taxon>
        <taxon>Acetobacterales</taxon>
        <taxon>Acidocellaceae</taxon>
        <taxon>Acidocella</taxon>
    </lineage>
</organism>